<dbReference type="AlphaFoldDB" id="A0A0P9L9F7"/>
<dbReference type="Proteomes" id="UP000281372">
    <property type="component" value="Unassembled WGS sequence"/>
</dbReference>
<dbReference type="SMR" id="A0A0P9L9F7"/>
<dbReference type="PATRIC" id="fig|86840.3.peg.4967"/>
<dbReference type="EMBL" id="LJPX01000368">
    <property type="protein sequence ID" value="KPW70991.1"/>
    <property type="molecule type" value="Genomic_DNA"/>
</dbReference>
<comment type="caution">
    <text evidence="2">The sequence shown here is derived from an EMBL/GenBank/DDBJ whole genome shotgun (WGS) entry which is preliminary data.</text>
</comment>
<dbReference type="InterPro" id="IPR000073">
    <property type="entry name" value="AB_hydrolase_1"/>
</dbReference>
<protein>
    <submittedName>
        <fullName evidence="2">CmaE</fullName>
    </submittedName>
</protein>
<evidence type="ECO:0000313" key="2">
    <source>
        <dbReference type="EMBL" id="KPW70991.1"/>
    </source>
</evidence>
<evidence type="ECO:0000259" key="1">
    <source>
        <dbReference type="Pfam" id="PF00561"/>
    </source>
</evidence>
<dbReference type="InterPro" id="IPR029058">
    <property type="entry name" value="AB_hydrolase_fold"/>
</dbReference>
<organism evidence="2 4">
    <name type="scientific">Pseudomonas cannabina</name>
    <dbReference type="NCBI Taxonomy" id="86840"/>
    <lineage>
        <taxon>Bacteria</taxon>
        <taxon>Pseudomonadati</taxon>
        <taxon>Pseudomonadota</taxon>
        <taxon>Gammaproteobacteria</taxon>
        <taxon>Pseudomonadales</taxon>
        <taxon>Pseudomonadaceae</taxon>
        <taxon>Pseudomonas</taxon>
    </lineage>
</organism>
<evidence type="ECO:0000313" key="5">
    <source>
        <dbReference type="Proteomes" id="UP000281372"/>
    </source>
</evidence>
<gene>
    <name evidence="2" type="ORF">ALO81_03477</name>
    <name evidence="3" type="ORF">ALQ64_01647</name>
</gene>
<reference evidence="2 4" key="1">
    <citation type="submission" date="2015-09" db="EMBL/GenBank/DDBJ databases">
        <title>Genome announcement of multiple Pseudomonas syringae strains.</title>
        <authorList>
            <person name="Thakur S."/>
            <person name="Wang P.W."/>
            <person name="Gong Y."/>
            <person name="Weir B.S."/>
            <person name="Guttman D.S."/>
        </authorList>
    </citation>
    <scope>NUCLEOTIDE SEQUENCE [LARGE SCALE GENOMIC DNA]</scope>
    <source>
        <strain evidence="2 4">ICMP2823</strain>
    </source>
</reference>
<name>A0A0P9L9F7_PSECA</name>
<dbReference type="RefSeq" id="WP_004666821.1">
    <property type="nucleotide sequence ID" value="NZ_FNKU01000002.1"/>
</dbReference>
<dbReference type="SUPFAM" id="SSF53474">
    <property type="entry name" value="alpha/beta-Hydrolases"/>
    <property type="match status" value="1"/>
</dbReference>
<proteinExistence type="predicted"/>
<evidence type="ECO:0000313" key="4">
    <source>
        <dbReference type="Proteomes" id="UP000050564"/>
    </source>
</evidence>
<evidence type="ECO:0000313" key="3">
    <source>
        <dbReference type="EMBL" id="RMN17482.1"/>
    </source>
</evidence>
<accession>A0A0P9L9F7</accession>
<dbReference type="Gene3D" id="3.40.50.1820">
    <property type="entry name" value="alpha/beta hydrolase"/>
    <property type="match status" value="1"/>
</dbReference>
<dbReference type="EMBL" id="RBOW01001004">
    <property type="protein sequence ID" value="RMN17482.1"/>
    <property type="molecule type" value="Genomic_DNA"/>
</dbReference>
<feature type="domain" description="AB hydrolase-1" evidence="1">
    <location>
        <begin position="102"/>
        <end position="261"/>
    </location>
</feature>
<dbReference type="Pfam" id="PF00561">
    <property type="entry name" value="Abhydrolase_1"/>
    <property type="match status" value="1"/>
</dbReference>
<dbReference type="Proteomes" id="UP000050564">
    <property type="component" value="Unassembled WGS sequence"/>
</dbReference>
<sequence length="282" mass="31809">MHSLFTLNLDLERAGKVICAQSLPFDTARETLLLLSPVGTQCCYMKNAALFLISHFNLIILESDTWLAYANEAGVNPEEGVADFIRQFNAALPEPVRVDALVGYCSSAPLALLAANQGACRTLLLLNGAYFLKDDGVIKSQYERDVERMMQSIPQGNCAQVYEAVSLLHTQSTYTPSDYRYQQVRPLRELSAFRQYLTFLNNLASLELVRIAQAVKTPTLVWCGSQDRYTDTASSRYIAQLLPHSELVEDPDGQHHDFVDGHERLYLTMTRFLTRHKQRAIQ</sequence>
<reference evidence="3 5" key="2">
    <citation type="submission" date="2018-08" db="EMBL/GenBank/DDBJ databases">
        <title>Recombination of ecologically and evolutionarily significant loci maintains genetic cohesion in the Pseudomonas syringae species complex.</title>
        <authorList>
            <person name="Dillon M."/>
            <person name="Thakur S."/>
            <person name="Almeida R.N.D."/>
            <person name="Weir B.S."/>
            <person name="Guttman D.S."/>
        </authorList>
    </citation>
    <scope>NUCLEOTIDE SEQUENCE [LARGE SCALE GENOMIC DNA]</scope>
    <source>
        <strain evidence="3 5">ICMP 2821</strain>
    </source>
</reference>